<evidence type="ECO:0000256" key="7">
    <source>
        <dbReference type="ARBA" id="ARBA00023180"/>
    </source>
</evidence>
<keyword evidence="10" id="KW-1185">Reference proteome</keyword>
<feature type="transmembrane region" description="Helical" evidence="8">
    <location>
        <begin position="349"/>
        <end position="367"/>
    </location>
</feature>
<comment type="subcellular location">
    <subcellularLocation>
        <location evidence="1">Cell membrane</location>
        <topology evidence="1">Multi-pass membrane protein</topology>
    </subcellularLocation>
</comment>
<dbReference type="Proteomes" id="UP000625711">
    <property type="component" value="Unassembled WGS sequence"/>
</dbReference>
<name>A0A834I013_RHYFE</name>
<dbReference type="SUPFAM" id="SSF53850">
    <property type="entry name" value="Periplasmic binding protein-like II"/>
    <property type="match status" value="1"/>
</dbReference>
<keyword evidence="7" id="KW-0325">Glycoprotein</keyword>
<accession>A0A834I013</accession>
<evidence type="ECO:0000313" key="9">
    <source>
        <dbReference type="EMBL" id="KAF7270138.1"/>
    </source>
</evidence>
<keyword evidence="2" id="KW-1003">Cell membrane</keyword>
<dbReference type="AlphaFoldDB" id="A0A834I013"/>
<proteinExistence type="predicted"/>
<evidence type="ECO:0000256" key="6">
    <source>
        <dbReference type="ARBA" id="ARBA00023170"/>
    </source>
</evidence>
<keyword evidence="3 8" id="KW-0812">Transmembrane</keyword>
<keyword evidence="6" id="KW-0675">Receptor</keyword>
<dbReference type="InterPro" id="IPR052192">
    <property type="entry name" value="Insect_Ionotropic_Sensory_Rcpt"/>
</dbReference>
<reference evidence="9" key="1">
    <citation type="submission" date="2020-08" db="EMBL/GenBank/DDBJ databases">
        <title>Genome sequencing and assembly of the red palm weevil Rhynchophorus ferrugineus.</title>
        <authorList>
            <person name="Dias G.B."/>
            <person name="Bergman C.M."/>
            <person name="Manee M."/>
        </authorList>
    </citation>
    <scope>NUCLEOTIDE SEQUENCE</scope>
    <source>
        <strain evidence="9">AA-2017</strain>
        <tissue evidence="9">Whole larva</tissue>
    </source>
</reference>
<evidence type="ECO:0000256" key="4">
    <source>
        <dbReference type="ARBA" id="ARBA00022989"/>
    </source>
</evidence>
<dbReference type="GO" id="GO:0005886">
    <property type="term" value="C:plasma membrane"/>
    <property type="evidence" value="ECO:0007669"/>
    <property type="project" value="UniProtKB-SubCell"/>
</dbReference>
<evidence type="ECO:0000313" key="10">
    <source>
        <dbReference type="Proteomes" id="UP000625711"/>
    </source>
</evidence>
<organism evidence="9 10">
    <name type="scientific">Rhynchophorus ferrugineus</name>
    <name type="common">Red palm weevil</name>
    <name type="synonym">Curculio ferrugineus</name>
    <dbReference type="NCBI Taxonomy" id="354439"/>
    <lineage>
        <taxon>Eukaryota</taxon>
        <taxon>Metazoa</taxon>
        <taxon>Ecdysozoa</taxon>
        <taxon>Arthropoda</taxon>
        <taxon>Hexapoda</taxon>
        <taxon>Insecta</taxon>
        <taxon>Pterygota</taxon>
        <taxon>Neoptera</taxon>
        <taxon>Endopterygota</taxon>
        <taxon>Coleoptera</taxon>
        <taxon>Polyphaga</taxon>
        <taxon>Cucujiformia</taxon>
        <taxon>Curculionidae</taxon>
        <taxon>Dryophthorinae</taxon>
        <taxon>Rhynchophorus</taxon>
    </lineage>
</organism>
<dbReference type="EMBL" id="JAACXV010014128">
    <property type="protein sequence ID" value="KAF7270138.1"/>
    <property type="molecule type" value="Genomic_DNA"/>
</dbReference>
<sequence>MFCLDKSIFIHDYAHFRGPNAIIQTHICWKIERYITMLHTFIDNGIKFLDFGGKIPGHNPAEISKTYITDAECPFFNDLMKNALEEGLLAYPNRWIIFGHYDVIIKENHYFPINSYVLIVDNSTEKETFDIISPYKIKKDHQNYMKHLVGRWSRVKGFWFYNELILTTNRTNMWGTPLIVSYIFQYNSSLNHIYDYRERHLDKITKINYLLFDILVDLWNMTHEKLFTNEYGMELHPVLKFYKGMLGDIYQGRADIAGTLAFTPKERFQYFKFLVGTIPQLALDFIFRAPPLSYTANIFALPFHTYVWYACGLTMILCGVVITVIVSWEEDKEPFIQEREIDKEQVPTILDIIMMQIAVLCQMDFFYQLRSSSGRVATFTLLLTFIYIYTAFSARIVLLLQATSDTIKDMQTLYDSNIKIGVEDLNYYRFYFKNPSTRTREYWRKLYYDNRIAPKSSAKEHYYSTDEGMGLVQTSFFAFVIERTTANNLVEKSYTIEEKCAIRYIETFLISDVVHLFSKRNSTMNEFFLNGFRRLAETGLHHRQLKRFITKIPKCSGSTNIFVSVGLKESYFAFCVFLVGVILSLFLFVLEHAAHLYLRHRNFNDNVTFVRKFSLRLSSK</sequence>
<gene>
    <name evidence="9" type="ORF">GWI33_016877</name>
</gene>
<dbReference type="Gene3D" id="1.10.287.70">
    <property type="match status" value="1"/>
</dbReference>
<evidence type="ECO:0000256" key="8">
    <source>
        <dbReference type="SAM" id="Phobius"/>
    </source>
</evidence>
<keyword evidence="4 8" id="KW-1133">Transmembrane helix</keyword>
<feature type="transmembrane region" description="Helical" evidence="8">
    <location>
        <begin position="571"/>
        <end position="590"/>
    </location>
</feature>
<evidence type="ECO:0000256" key="2">
    <source>
        <dbReference type="ARBA" id="ARBA00022475"/>
    </source>
</evidence>
<protein>
    <submittedName>
        <fullName evidence="9">Uncharacterized protein</fullName>
    </submittedName>
</protein>
<comment type="caution">
    <text evidence="9">The sequence shown here is derived from an EMBL/GenBank/DDBJ whole genome shotgun (WGS) entry which is preliminary data.</text>
</comment>
<feature type="transmembrane region" description="Helical" evidence="8">
    <location>
        <begin position="379"/>
        <end position="400"/>
    </location>
</feature>
<dbReference type="PANTHER" id="PTHR42643">
    <property type="entry name" value="IONOTROPIC RECEPTOR 20A-RELATED"/>
    <property type="match status" value="1"/>
</dbReference>
<feature type="transmembrane region" description="Helical" evidence="8">
    <location>
        <begin position="307"/>
        <end position="328"/>
    </location>
</feature>
<dbReference type="PANTHER" id="PTHR42643:SF33">
    <property type="entry name" value="GLUTAMATE RECEPTOR 2-LIKE PROTEIN"/>
    <property type="match status" value="1"/>
</dbReference>
<keyword evidence="5 8" id="KW-0472">Membrane</keyword>
<evidence type="ECO:0000256" key="5">
    <source>
        <dbReference type="ARBA" id="ARBA00023136"/>
    </source>
</evidence>
<dbReference type="OrthoDB" id="6117597at2759"/>
<evidence type="ECO:0000256" key="1">
    <source>
        <dbReference type="ARBA" id="ARBA00004651"/>
    </source>
</evidence>
<evidence type="ECO:0000256" key="3">
    <source>
        <dbReference type="ARBA" id="ARBA00022692"/>
    </source>
</evidence>